<proteinExistence type="predicted"/>
<feature type="domain" description="Helix-turn-helix" evidence="1">
    <location>
        <begin position="55"/>
        <end position="114"/>
    </location>
</feature>
<keyword evidence="3" id="KW-1185">Reference proteome</keyword>
<sequence length="165" mass="19254">MDKKIEQRICLKFGIANGISCAESLKMLQKAYGESTLSKTLLIFDWYQKPTISGRFLNFLSQHPISQKKDIIFNLVDKFFYISHPQFHKKNFEFVVKILLENDYPIDFILDIINERVKTLINKLNSCSAKRTNNNLPKERVKWFSISYLDEISNKFKNAINGGLP</sequence>
<organism evidence="2 3">
    <name type="scientific">Trachymyrmex cornetzi</name>
    <dbReference type="NCBI Taxonomy" id="471704"/>
    <lineage>
        <taxon>Eukaryota</taxon>
        <taxon>Metazoa</taxon>
        <taxon>Ecdysozoa</taxon>
        <taxon>Arthropoda</taxon>
        <taxon>Hexapoda</taxon>
        <taxon>Insecta</taxon>
        <taxon>Pterygota</taxon>
        <taxon>Neoptera</taxon>
        <taxon>Endopterygota</taxon>
        <taxon>Hymenoptera</taxon>
        <taxon>Apocrita</taxon>
        <taxon>Aculeata</taxon>
        <taxon>Formicoidea</taxon>
        <taxon>Formicidae</taxon>
        <taxon>Myrmicinae</taxon>
        <taxon>Trachymyrmex</taxon>
    </lineage>
</organism>
<accession>A0A151JBG2</accession>
<dbReference type="Proteomes" id="UP000078492">
    <property type="component" value="Unassembled WGS sequence"/>
</dbReference>
<reference evidence="2 3" key="1">
    <citation type="submission" date="2015-09" db="EMBL/GenBank/DDBJ databases">
        <title>Trachymyrmex cornetzi WGS genome.</title>
        <authorList>
            <person name="Nygaard S."/>
            <person name="Hu H."/>
            <person name="Boomsma J."/>
            <person name="Zhang G."/>
        </authorList>
    </citation>
    <scope>NUCLEOTIDE SEQUENCE [LARGE SCALE GENOMIC DNA]</scope>
    <source>
        <strain evidence="2">Tcor2-1</strain>
        <tissue evidence="2">Whole body</tissue>
    </source>
</reference>
<dbReference type="AlphaFoldDB" id="A0A151JBG2"/>
<evidence type="ECO:0000313" key="2">
    <source>
        <dbReference type="EMBL" id="KYN22420.1"/>
    </source>
</evidence>
<dbReference type="Pfam" id="PF26215">
    <property type="entry name" value="HTH_animal"/>
    <property type="match status" value="1"/>
</dbReference>
<dbReference type="InterPro" id="IPR058912">
    <property type="entry name" value="HTH_animal"/>
</dbReference>
<name>A0A151JBG2_9HYME</name>
<dbReference type="Gene3D" id="1.10.10.1450">
    <property type="match status" value="1"/>
</dbReference>
<evidence type="ECO:0000313" key="3">
    <source>
        <dbReference type="Proteomes" id="UP000078492"/>
    </source>
</evidence>
<protein>
    <recommendedName>
        <fullName evidence="1">Helix-turn-helix domain-containing protein</fullName>
    </recommendedName>
</protein>
<evidence type="ECO:0000259" key="1">
    <source>
        <dbReference type="Pfam" id="PF26215"/>
    </source>
</evidence>
<dbReference type="EMBL" id="KQ979154">
    <property type="protein sequence ID" value="KYN22420.1"/>
    <property type="molecule type" value="Genomic_DNA"/>
</dbReference>
<gene>
    <name evidence="2" type="ORF">ALC57_05182</name>
</gene>